<keyword evidence="7" id="KW-0472">Membrane</keyword>
<proteinExistence type="inferred from homology"/>
<evidence type="ECO:0000256" key="2">
    <source>
        <dbReference type="ARBA" id="ARBA00022483"/>
    </source>
</evidence>
<accession>A0A9Q0M1Z1</accession>
<evidence type="ECO:0000256" key="11">
    <source>
        <dbReference type="ARBA" id="ARBA00049811"/>
    </source>
</evidence>
<dbReference type="InterPro" id="IPR029058">
    <property type="entry name" value="AB_hydrolase_fold"/>
</dbReference>
<sequence length="1037" mass="118188">MASKDLNAVETNESDIFPPYCEKIKVDLELRYPKDLFELNFDESKNELKQYLKNVLEQRTPKDPLDREAIYPLPYHLCMIASKVYQNYNSKEKEKYELNEEGFPSGWELLTIASNPSLSNGYFGAAFWHPEREQVIIAHRGTEPTNVGSLWTDFKSVLKNDVSSQINSAVTFTHHVQQVFADIDREGKTHFQMFITGHSLGAWLAQVCTFSMKYLTIVDKQECFGESKKKGYHAHTVVFDSPGCKPMLLQMKDWYYVRNDNVENLPINSLDITSYLSAPNLVNTCNTHVGKIYRVFIDFLHKSSLSDFFYDPQTHSINNILKTFDKNTGLFKKNKLGNYKLYEVIDWPGNTDEYKETDDEGFTWDDLSEVTQKVLLNREIVFHEQEKKLSDLVEEFNIEYREIAKFFDFHSLIKLINNENKLEIGDKPYGIDKLEGAYVDLFEEVNHETLKSNLNTFKTDYSILHFAARKGYVEIVEKLIAVFNSDKVALIEFVKDKDINGWSAMHIAASTNSVEIVEKLIAVFNGDKVALIEFVKDKDINGWSAMHIAASTNNVEIVEKLIAVFNGDKDALIEFIKDIDKDGCSAMHIAAKKNNVEIVVKLIAVFNGDKDVLIEIIKDKNKDGCSAMHIAAKKNSVEIVEKLIAVFNGDKVALIEFIKDKDKDGWSAMHIAANKNNVEIVEKLIGVFNGDKVALIEFVKDKDINGWSALHFATKKIMLKLLKNKYKDGCSAMHIAAFENNVEIVEKFIAVFNGDKDALIEFIKDKYKDGCSAMHIAAFENNVEIVEKFIAVFNGDKDALIEFIKDKYKDGCSAMHIAAFENNVEIVEKFIAVFNGDKVALIEFIKDKDINGRSALHFATKKNNVEIVEKLMAVFNGDKVALIKFIKDKDINGWSALHFATKKNNVEIVEKLIAVFNGDKVALIEFIKDKDINGWSALHFATKKNNVEIVEKLLAVFNGDKDALIEFIKDKNKDGCSAMHIAAKKNNVETVEKLITVFNGDKNERWLKFKTSENIDKMLIQFLNDPNQIVWKIDNKE</sequence>
<feature type="repeat" description="ANK" evidence="12">
    <location>
        <begin position="892"/>
        <end position="913"/>
    </location>
</feature>
<dbReference type="PROSITE" id="PS50297">
    <property type="entry name" value="ANK_REP_REGION"/>
    <property type="match status" value="5"/>
</dbReference>
<keyword evidence="5" id="KW-0528">Neurotoxin</keyword>
<evidence type="ECO:0000313" key="14">
    <source>
        <dbReference type="Proteomes" id="UP001142055"/>
    </source>
</evidence>
<evidence type="ECO:0000256" key="5">
    <source>
        <dbReference type="ARBA" id="ARBA00023028"/>
    </source>
</evidence>
<dbReference type="PANTHER" id="PTHR24198">
    <property type="entry name" value="ANKYRIN REPEAT AND PROTEIN KINASE DOMAIN-CONTAINING PROTEIN"/>
    <property type="match status" value="1"/>
</dbReference>
<dbReference type="PANTHER" id="PTHR24198:SF165">
    <property type="entry name" value="ANKYRIN REPEAT-CONTAINING PROTEIN-RELATED"/>
    <property type="match status" value="1"/>
</dbReference>
<dbReference type="SUPFAM" id="SSF53474">
    <property type="entry name" value="alpha/beta-Hydrolases"/>
    <property type="match status" value="1"/>
</dbReference>
<evidence type="ECO:0000256" key="4">
    <source>
        <dbReference type="ARBA" id="ARBA00022737"/>
    </source>
</evidence>
<comment type="subcellular location">
    <subcellularLocation>
        <location evidence="1">Target cell membrane</location>
    </subcellularLocation>
</comment>
<name>A0A9Q0M1Z1_BLOTA</name>
<organism evidence="13 14">
    <name type="scientific">Blomia tropicalis</name>
    <name type="common">Mite</name>
    <dbReference type="NCBI Taxonomy" id="40697"/>
    <lineage>
        <taxon>Eukaryota</taxon>
        <taxon>Metazoa</taxon>
        <taxon>Ecdysozoa</taxon>
        <taxon>Arthropoda</taxon>
        <taxon>Chelicerata</taxon>
        <taxon>Arachnida</taxon>
        <taxon>Acari</taxon>
        <taxon>Acariformes</taxon>
        <taxon>Sarcoptiformes</taxon>
        <taxon>Astigmata</taxon>
        <taxon>Glycyphagoidea</taxon>
        <taxon>Echimyopodidae</taxon>
        <taxon>Blomia</taxon>
    </lineage>
</organism>
<dbReference type="Gene3D" id="3.40.50.1820">
    <property type="entry name" value="alpha/beta hydrolase"/>
    <property type="match status" value="1"/>
</dbReference>
<evidence type="ECO:0000256" key="6">
    <source>
        <dbReference type="ARBA" id="ARBA00023043"/>
    </source>
</evidence>
<feature type="repeat" description="ANK" evidence="12">
    <location>
        <begin position="851"/>
        <end position="872"/>
    </location>
</feature>
<gene>
    <name evidence="13" type="ORF">RDWZM_010427</name>
</gene>
<reference evidence="13" key="1">
    <citation type="submission" date="2022-12" db="EMBL/GenBank/DDBJ databases">
        <title>Genome assemblies of Blomia tropicalis.</title>
        <authorList>
            <person name="Cui Y."/>
        </authorList>
    </citation>
    <scope>NUCLEOTIDE SEQUENCE</scope>
    <source>
        <tissue evidence="13">Adult mites</tissue>
    </source>
</reference>
<keyword evidence="14" id="KW-1185">Reference proteome</keyword>
<dbReference type="EMBL" id="JAPWDV010000004">
    <property type="protein sequence ID" value="KAJ6215927.1"/>
    <property type="molecule type" value="Genomic_DNA"/>
</dbReference>
<evidence type="ECO:0000256" key="7">
    <source>
        <dbReference type="ARBA" id="ARBA00023136"/>
    </source>
</evidence>
<dbReference type="InterPro" id="IPR036770">
    <property type="entry name" value="Ankyrin_rpt-contain_sf"/>
</dbReference>
<dbReference type="AlphaFoldDB" id="A0A9Q0M1Z1"/>
<dbReference type="InterPro" id="IPR002110">
    <property type="entry name" value="Ankyrin_rpt"/>
</dbReference>
<dbReference type="GO" id="GO:0044218">
    <property type="term" value="C:other organism cell membrane"/>
    <property type="evidence" value="ECO:0007669"/>
    <property type="project" value="UniProtKB-KW"/>
</dbReference>
<keyword evidence="6 12" id="KW-0040">ANK repeat</keyword>
<evidence type="ECO:0000256" key="1">
    <source>
        <dbReference type="ARBA" id="ARBA00004175"/>
    </source>
</evidence>
<evidence type="ECO:0000256" key="3">
    <source>
        <dbReference type="ARBA" id="ARBA00022537"/>
    </source>
</evidence>
<comment type="similarity">
    <text evidence="9">Belongs to the cationic peptide 01 (latrotoxin) family. 03 (alpha-latrotoxin) subfamily.</text>
</comment>
<feature type="repeat" description="ANK" evidence="12">
    <location>
        <begin position="541"/>
        <end position="562"/>
    </location>
</feature>
<keyword evidence="4" id="KW-0677">Repeat</keyword>
<comment type="subunit">
    <text evidence="10">Homotetramer in membranes.</text>
</comment>
<evidence type="ECO:0000256" key="8">
    <source>
        <dbReference type="ARBA" id="ARBA00023298"/>
    </source>
</evidence>
<dbReference type="PROSITE" id="PS50088">
    <property type="entry name" value="ANK_REPEAT"/>
    <property type="match status" value="5"/>
</dbReference>
<feature type="repeat" description="ANK" evidence="12">
    <location>
        <begin position="933"/>
        <end position="954"/>
    </location>
</feature>
<dbReference type="SUPFAM" id="SSF48403">
    <property type="entry name" value="Ankyrin repeat"/>
    <property type="match status" value="1"/>
</dbReference>
<keyword evidence="5" id="KW-0638">Presynaptic neurotoxin</keyword>
<evidence type="ECO:0000256" key="9">
    <source>
        <dbReference type="ARBA" id="ARBA00049657"/>
    </source>
</evidence>
<keyword evidence="8" id="KW-1053">Target membrane</keyword>
<dbReference type="Pfam" id="PF00023">
    <property type="entry name" value="Ank"/>
    <property type="match status" value="2"/>
</dbReference>
<keyword evidence="5" id="KW-0800">Toxin</keyword>
<evidence type="ECO:0000256" key="12">
    <source>
        <dbReference type="PROSITE-ProRule" id="PRU00023"/>
    </source>
</evidence>
<keyword evidence="2" id="KW-0268">Exocytosis</keyword>
<dbReference type="Pfam" id="PF12796">
    <property type="entry name" value="Ank_2"/>
    <property type="match status" value="4"/>
</dbReference>
<keyword evidence="3" id="KW-1052">Target cell membrane</keyword>
<dbReference type="SMART" id="SM00248">
    <property type="entry name" value="ANK"/>
    <property type="match status" value="13"/>
</dbReference>
<comment type="caution">
    <text evidence="13">The sequence shown here is derived from an EMBL/GenBank/DDBJ whole genome shotgun (WGS) entry which is preliminary data.</text>
</comment>
<feature type="repeat" description="ANK" evidence="12">
    <location>
        <begin position="664"/>
        <end position="685"/>
    </location>
</feature>
<evidence type="ECO:0000256" key="10">
    <source>
        <dbReference type="ARBA" id="ARBA00049715"/>
    </source>
</evidence>
<dbReference type="Proteomes" id="UP001142055">
    <property type="component" value="Chromosome 4"/>
</dbReference>
<dbReference type="GO" id="GO:0044231">
    <property type="term" value="C:host cell presynaptic membrane"/>
    <property type="evidence" value="ECO:0007669"/>
    <property type="project" value="UniProtKB-KW"/>
</dbReference>
<evidence type="ECO:0000313" key="13">
    <source>
        <dbReference type="EMBL" id="KAJ6215927.1"/>
    </source>
</evidence>
<protein>
    <recommendedName>
        <fullName evidence="11">Alpha-latrotoxin</fullName>
    </recommendedName>
</protein>
<dbReference type="Gene3D" id="1.25.40.20">
    <property type="entry name" value="Ankyrin repeat-containing domain"/>
    <property type="match status" value="4"/>
</dbReference>
<dbReference type="GO" id="GO:0006887">
    <property type="term" value="P:exocytosis"/>
    <property type="evidence" value="ECO:0007669"/>
    <property type="project" value="UniProtKB-KW"/>
</dbReference>